<evidence type="ECO:0000256" key="1">
    <source>
        <dbReference type="ARBA" id="ARBA00022714"/>
    </source>
</evidence>
<evidence type="ECO:0000313" key="9">
    <source>
        <dbReference type="Proteomes" id="UP001589797"/>
    </source>
</evidence>
<dbReference type="Gene3D" id="2.102.10.10">
    <property type="entry name" value="Rieske [2Fe-2S] iron-sulphur domain"/>
    <property type="match status" value="1"/>
</dbReference>
<dbReference type="PRINTS" id="PR00162">
    <property type="entry name" value="RIESKE"/>
</dbReference>
<dbReference type="Proteomes" id="UP001589797">
    <property type="component" value="Unassembled WGS sequence"/>
</dbReference>
<dbReference type="SUPFAM" id="SSF50022">
    <property type="entry name" value="ISP domain"/>
    <property type="match status" value="1"/>
</dbReference>
<keyword evidence="3" id="KW-0408">Iron</keyword>
<keyword evidence="4" id="KW-0411">Iron-sulfur</keyword>
<dbReference type="EMBL" id="JBHLWI010000037">
    <property type="protein sequence ID" value="MFC0263640.1"/>
    <property type="molecule type" value="Genomic_DNA"/>
</dbReference>
<evidence type="ECO:0000259" key="7">
    <source>
        <dbReference type="PROSITE" id="PS51296"/>
    </source>
</evidence>
<keyword evidence="9" id="KW-1185">Reference proteome</keyword>
<sequence length="162" mass="17636">MKDQGIMKAGVLPKGRRAFLQKMGAMAVMSSFGMSFFAACSSNEDMDPDQDQNQGNGINVTAGQVAIDLERQNQLRNAGGWILVVEAKMLVVNVDGNSFSALTSVCTHTGCDRNWSLNQNQFICSCHGSRFDLQGNVVNGPATRPLFSFNTKLEDNVLIVTR</sequence>
<dbReference type="InterPro" id="IPR014349">
    <property type="entry name" value="Rieske_Fe-S_prot"/>
</dbReference>
<dbReference type="InterPro" id="IPR005805">
    <property type="entry name" value="Rieske_Fe-S_prot_C"/>
</dbReference>
<reference evidence="8 9" key="1">
    <citation type="submission" date="2024-09" db="EMBL/GenBank/DDBJ databases">
        <authorList>
            <person name="Sun Q."/>
            <person name="Mori K."/>
        </authorList>
    </citation>
    <scope>NUCLEOTIDE SEQUENCE [LARGE SCALE GENOMIC DNA]</scope>
    <source>
        <strain evidence="8 9">CCM 7650</strain>
    </source>
</reference>
<evidence type="ECO:0000313" key="8">
    <source>
        <dbReference type="EMBL" id="MFC0263640.1"/>
    </source>
</evidence>
<evidence type="ECO:0000256" key="4">
    <source>
        <dbReference type="ARBA" id="ARBA00023014"/>
    </source>
</evidence>
<dbReference type="PROSITE" id="PS51296">
    <property type="entry name" value="RIESKE"/>
    <property type="match status" value="1"/>
</dbReference>
<keyword evidence="5" id="KW-1015">Disulfide bond</keyword>
<dbReference type="InterPro" id="IPR017941">
    <property type="entry name" value="Rieske_2Fe-2S"/>
</dbReference>
<keyword evidence="1" id="KW-0001">2Fe-2S</keyword>
<name>A0ABV6FWG6_9BACT</name>
<protein>
    <submittedName>
        <fullName evidence="8">Ubiquinol-cytochrome c reductase iron-sulfur subunit</fullName>
    </submittedName>
</protein>
<evidence type="ECO:0000256" key="2">
    <source>
        <dbReference type="ARBA" id="ARBA00022723"/>
    </source>
</evidence>
<accession>A0ABV6FWG6</accession>
<keyword evidence="2" id="KW-0479">Metal-binding</keyword>
<evidence type="ECO:0000256" key="5">
    <source>
        <dbReference type="ARBA" id="ARBA00023157"/>
    </source>
</evidence>
<dbReference type="PANTHER" id="PTHR10134">
    <property type="entry name" value="CYTOCHROME B-C1 COMPLEX SUBUNIT RIESKE, MITOCHONDRIAL"/>
    <property type="match status" value="1"/>
</dbReference>
<evidence type="ECO:0000256" key="3">
    <source>
        <dbReference type="ARBA" id="ARBA00023004"/>
    </source>
</evidence>
<evidence type="ECO:0000256" key="6">
    <source>
        <dbReference type="ARBA" id="ARBA00034078"/>
    </source>
</evidence>
<feature type="domain" description="Rieske" evidence="7">
    <location>
        <begin position="86"/>
        <end position="160"/>
    </location>
</feature>
<organism evidence="8 9">
    <name type="scientific">Fontibacter flavus</name>
    <dbReference type="NCBI Taxonomy" id="654838"/>
    <lineage>
        <taxon>Bacteria</taxon>
        <taxon>Pseudomonadati</taxon>
        <taxon>Bacteroidota</taxon>
        <taxon>Cytophagia</taxon>
        <taxon>Cytophagales</taxon>
        <taxon>Cyclobacteriaceae</taxon>
        <taxon>Fontibacter</taxon>
    </lineage>
</organism>
<dbReference type="InterPro" id="IPR036922">
    <property type="entry name" value="Rieske_2Fe-2S_sf"/>
</dbReference>
<proteinExistence type="predicted"/>
<comment type="cofactor">
    <cofactor evidence="6">
        <name>[2Fe-2S] cluster</name>
        <dbReference type="ChEBI" id="CHEBI:190135"/>
    </cofactor>
</comment>
<gene>
    <name evidence="8" type="ORF">ACFFIP_13185</name>
</gene>
<comment type="caution">
    <text evidence="8">The sequence shown here is derived from an EMBL/GenBank/DDBJ whole genome shotgun (WGS) entry which is preliminary data.</text>
</comment>
<dbReference type="RefSeq" id="WP_382388125.1">
    <property type="nucleotide sequence ID" value="NZ_JBHLWI010000037.1"/>
</dbReference>
<dbReference type="Pfam" id="PF00355">
    <property type="entry name" value="Rieske"/>
    <property type="match status" value="1"/>
</dbReference>
<dbReference type="CDD" id="cd03467">
    <property type="entry name" value="Rieske"/>
    <property type="match status" value="1"/>
</dbReference>